<sequence length="114" mass="13868">MDQGDFVYYEEPDFEYYTIGLIEEIKVSRRDKFSIFIKCFYRTRDIPDISKQGLPDRDHYPIHSNIKLIRDVSLSMILYFVFSFLFQIFIFISHHVLTLFQWRSSVCMCVYMHL</sequence>
<evidence type="ECO:0000313" key="5">
    <source>
        <dbReference type="WBParaSite" id="SCUD_0000612801-mRNA-1"/>
    </source>
</evidence>
<dbReference type="PROSITE" id="PS51038">
    <property type="entry name" value="BAH"/>
    <property type="match status" value="1"/>
</dbReference>
<proteinExistence type="predicted"/>
<dbReference type="Proteomes" id="UP000279833">
    <property type="component" value="Unassembled WGS sequence"/>
</dbReference>
<keyword evidence="1" id="KW-0812">Transmembrane</keyword>
<reference evidence="5" key="1">
    <citation type="submission" date="2016-06" db="UniProtKB">
        <authorList>
            <consortium name="WormBaseParasite"/>
        </authorList>
    </citation>
    <scope>IDENTIFICATION</scope>
</reference>
<dbReference type="EMBL" id="UZAK01012178">
    <property type="protein sequence ID" value="VDP01062.1"/>
    <property type="molecule type" value="Genomic_DNA"/>
</dbReference>
<feature type="domain" description="BAH" evidence="2">
    <location>
        <begin position="1"/>
        <end position="114"/>
    </location>
</feature>
<gene>
    <name evidence="3" type="ORF">SCUD_LOCUS6127</name>
</gene>
<dbReference type="Gene3D" id="2.30.30.490">
    <property type="match status" value="1"/>
</dbReference>
<reference evidence="3 4" key="2">
    <citation type="submission" date="2018-11" db="EMBL/GenBank/DDBJ databases">
        <authorList>
            <consortium name="Pathogen Informatics"/>
        </authorList>
    </citation>
    <scope>NUCLEOTIDE SEQUENCE [LARGE SCALE GENOMIC DNA]</scope>
    <source>
        <strain evidence="3">Dakar</strain>
        <strain evidence="4">Dakar, Senegal</strain>
    </source>
</reference>
<evidence type="ECO:0000256" key="1">
    <source>
        <dbReference type="SAM" id="Phobius"/>
    </source>
</evidence>
<dbReference type="InterPro" id="IPR043151">
    <property type="entry name" value="BAH_sf"/>
</dbReference>
<keyword evidence="4" id="KW-1185">Reference proteome</keyword>
<dbReference type="WBParaSite" id="SCUD_0000612801-mRNA-1">
    <property type="protein sequence ID" value="SCUD_0000612801-mRNA-1"/>
    <property type="gene ID" value="SCUD_0000612801"/>
</dbReference>
<dbReference type="GO" id="GO:0003682">
    <property type="term" value="F:chromatin binding"/>
    <property type="evidence" value="ECO:0007669"/>
    <property type="project" value="InterPro"/>
</dbReference>
<dbReference type="STRING" id="6186.A0A183JTT8"/>
<dbReference type="InterPro" id="IPR001025">
    <property type="entry name" value="BAH_dom"/>
</dbReference>
<evidence type="ECO:0000313" key="3">
    <source>
        <dbReference type="EMBL" id="VDP01062.1"/>
    </source>
</evidence>
<evidence type="ECO:0000313" key="4">
    <source>
        <dbReference type="Proteomes" id="UP000279833"/>
    </source>
</evidence>
<organism evidence="5">
    <name type="scientific">Schistosoma curassoni</name>
    <dbReference type="NCBI Taxonomy" id="6186"/>
    <lineage>
        <taxon>Eukaryota</taxon>
        <taxon>Metazoa</taxon>
        <taxon>Spiralia</taxon>
        <taxon>Lophotrochozoa</taxon>
        <taxon>Platyhelminthes</taxon>
        <taxon>Trematoda</taxon>
        <taxon>Digenea</taxon>
        <taxon>Strigeidida</taxon>
        <taxon>Schistosomatoidea</taxon>
        <taxon>Schistosomatidae</taxon>
        <taxon>Schistosoma</taxon>
    </lineage>
</organism>
<protein>
    <submittedName>
        <fullName evidence="5">BAH domain-containing protein</fullName>
    </submittedName>
</protein>
<feature type="transmembrane region" description="Helical" evidence="1">
    <location>
        <begin position="77"/>
        <end position="102"/>
    </location>
</feature>
<keyword evidence="1" id="KW-0472">Membrane</keyword>
<keyword evidence="1" id="KW-1133">Transmembrane helix</keyword>
<evidence type="ECO:0000259" key="2">
    <source>
        <dbReference type="PROSITE" id="PS51038"/>
    </source>
</evidence>
<name>A0A183JTT8_9TREM</name>
<dbReference type="AlphaFoldDB" id="A0A183JTT8"/>
<accession>A0A183JTT8</accession>